<keyword evidence="3" id="KW-1185">Reference proteome</keyword>
<dbReference type="KEGG" id="pfj:MYCFIDRAFT_179780"/>
<protein>
    <submittedName>
        <fullName evidence="2">Uncharacterized protein</fullName>
    </submittedName>
</protein>
<feature type="region of interest" description="Disordered" evidence="1">
    <location>
        <begin position="667"/>
        <end position="710"/>
    </location>
</feature>
<feature type="region of interest" description="Disordered" evidence="1">
    <location>
        <begin position="480"/>
        <end position="534"/>
    </location>
</feature>
<dbReference type="Proteomes" id="UP000016932">
    <property type="component" value="Unassembled WGS sequence"/>
</dbReference>
<feature type="compositionally biased region" description="Basic and acidic residues" evidence="1">
    <location>
        <begin position="667"/>
        <end position="693"/>
    </location>
</feature>
<dbReference type="HOGENOM" id="CLU_348546_0_0_1"/>
<feature type="region of interest" description="Disordered" evidence="1">
    <location>
        <begin position="599"/>
        <end position="621"/>
    </location>
</feature>
<dbReference type="OrthoDB" id="10685368at2759"/>
<dbReference type="VEuPathDB" id="FungiDB:MYCFIDRAFT_179780"/>
<proteinExistence type="predicted"/>
<dbReference type="EMBL" id="KB446565">
    <property type="protein sequence ID" value="EME77528.1"/>
    <property type="molecule type" value="Genomic_DNA"/>
</dbReference>
<dbReference type="RefSeq" id="XP_007931958.1">
    <property type="nucleotide sequence ID" value="XM_007933767.1"/>
</dbReference>
<evidence type="ECO:0000256" key="1">
    <source>
        <dbReference type="SAM" id="MobiDB-lite"/>
    </source>
</evidence>
<evidence type="ECO:0000313" key="2">
    <source>
        <dbReference type="EMBL" id="EME77528.1"/>
    </source>
</evidence>
<sequence>MKKRAGGGGGEIMSIGVGVSEASASSVQHAKPKLCLCWLQACFGEDAVMCSVISAATTLVSKFGLNRANVPLSTSKLLECMLASRRSDKLNLLRASRRAISQHLKNLLGKLRNIVHLFADAFANLESVPESFHQPSSLRPENIVSSHKEMHLGPSKTCLYPDRPRLVSQAKVAPQTLRDLFLFDHAAANLETLGNPSINRPRHRPEETGNFEREMRTGISPRSAALRLRSHTPRNRAPRVWGRQFLMIRKYGEIPSRDAFGAQQNVDSDRCPLQRRAWAGLGRAEPSGAERSRAEHASPISVSFDALQRAVSVGVDFPARVLPSAQNEEKPPPSFISRLSLHASVAAEVVVGRPFHLPPLHLLSVERHWSSVEDFISPAPLSAVSAQVLQNWSLVDNPISPEAVELLPHEGSILFSTPLPTLPFPQPIAYALRLILSPYSDRSSYPTLPFAIIPLTHYLSTHHPIYSPLPLSPSTIMSITTSSADKRPSPPSILPTRASPSTSCALPASTLKAPTSTRMPQASFPAEVNTQPSKPLAPVDVPVHACITTWHATAYSPKTYDFSVPIDAAQQSWSPRALVTSSRIPKTPSFYKAMHSNLAEPPASTTSTSVPTTAPATPAPAPVIEVQPDKFHTDTTEFICSFIEALPMQARAAAAAEDLSSPMAAFKEDAQKKNDRTGDPKARILNMEHESRLQRPAGAARRRDPRPESPQRLASIYATSPAFAANHSSYPGSHPAEKKSKDQHLLLALNIDSVLRSQFGMPMGSANHSGSLAPTPKPSGGVSVARACIVVILDRYTQPVQQQAKASSK</sequence>
<evidence type="ECO:0000313" key="3">
    <source>
        <dbReference type="Proteomes" id="UP000016932"/>
    </source>
</evidence>
<name>M3AK28_PSEFD</name>
<reference evidence="2 3" key="1">
    <citation type="journal article" date="2012" name="PLoS Pathog.">
        <title>Diverse lifestyles and strategies of plant pathogenesis encoded in the genomes of eighteen Dothideomycetes fungi.</title>
        <authorList>
            <person name="Ohm R.A."/>
            <person name="Feau N."/>
            <person name="Henrissat B."/>
            <person name="Schoch C.L."/>
            <person name="Horwitz B.A."/>
            <person name="Barry K.W."/>
            <person name="Condon B.J."/>
            <person name="Copeland A.C."/>
            <person name="Dhillon B."/>
            <person name="Glaser F."/>
            <person name="Hesse C.N."/>
            <person name="Kosti I."/>
            <person name="LaButti K."/>
            <person name="Lindquist E.A."/>
            <person name="Lucas S."/>
            <person name="Salamov A.A."/>
            <person name="Bradshaw R.E."/>
            <person name="Ciuffetti L."/>
            <person name="Hamelin R.C."/>
            <person name="Kema G.H.J."/>
            <person name="Lawrence C."/>
            <person name="Scott J.A."/>
            <person name="Spatafora J.W."/>
            <person name="Turgeon B.G."/>
            <person name="de Wit P.J.G.M."/>
            <person name="Zhong S."/>
            <person name="Goodwin S.B."/>
            <person name="Grigoriev I.V."/>
        </authorList>
    </citation>
    <scope>NUCLEOTIDE SEQUENCE [LARGE SCALE GENOMIC DNA]</scope>
    <source>
        <strain evidence="2 3">CIRAD86</strain>
    </source>
</reference>
<accession>M3AK28</accession>
<gene>
    <name evidence="2" type="ORF">MYCFIDRAFT_179780</name>
</gene>
<organism evidence="2 3">
    <name type="scientific">Pseudocercospora fijiensis (strain CIRAD86)</name>
    <name type="common">Black leaf streak disease fungus</name>
    <name type="synonym">Mycosphaerella fijiensis</name>
    <dbReference type="NCBI Taxonomy" id="383855"/>
    <lineage>
        <taxon>Eukaryota</taxon>
        <taxon>Fungi</taxon>
        <taxon>Dikarya</taxon>
        <taxon>Ascomycota</taxon>
        <taxon>Pezizomycotina</taxon>
        <taxon>Dothideomycetes</taxon>
        <taxon>Dothideomycetidae</taxon>
        <taxon>Mycosphaerellales</taxon>
        <taxon>Mycosphaerellaceae</taxon>
        <taxon>Pseudocercospora</taxon>
    </lineage>
</organism>
<feature type="compositionally biased region" description="Low complexity" evidence="1">
    <location>
        <begin position="601"/>
        <end position="616"/>
    </location>
</feature>
<dbReference type="AlphaFoldDB" id="M3AK28"/>
<dbReference type="GeneID" id="19334217"/>